<dbReference type="InterPro" id="IPR036291">
    <property type="entry name" value="NAD(P)-bd_dom_sf"/>
</dbReference>
<keyword evidence="3 5" id="KW-0862">Zinc</keyword>
<dbReference type="Proteomes" id="UP001343492">
    <property type="component" value="Unassembled WGS sequence"/>
</dbReference>
<dbReference type="SMART" id="SM00829">
    <property type="entry name" value="PKS_ER"/>
    <property type="match status" value="1"/>
</dbReference>
<dbReference type="GO" id="GO:0016491">
    <property type="term" value="F:oxidoreductase activity"/>
    <property type="evidence" value="ECO:0007669"/>
    <property type="project" value="UniProtKB-KW"/>
</dbReference>
<dbReference type="PANTHER" id="PTHR42683">
    <property type="entry name" value="ALDEHYDE REDUCTASE"/>
    <property type="match status" value="1"/>
</dbReference>
<comment type="cofactor">
    <cofactor evidence="1 5">
        <name>Zn(2+)</name>
        <dbReference type="ChEBI" id="CHEBI:29105"/>
    </cofactor>
</comment>
<keyword evidence="2 5" id="KW-0479">Metal-binding</keyword>
<comment type="similarity">
    <text evidence="5">Belongs to the zinc-containing alcohol dehydrogenase family.</text>
</comment>
<protein>
    <submittedName>
        <fullName evidence="7">NAD(P)-dependent alcohol dehydrogenase</fullName>
        <ecNumber evidence="7">1.1.-.-</ecNumber>
    </submittedName>
</protein>
<sequence>MATQSNEYPTKAWGATAPDSGIGPMEILRRGLRHDDVLIDISHCGICHSDLHTARNDWGRTTYPIVPGHEIVGTVRAVGEAVTRHKVGDRVAIGCLVDSCMECRHCTTDLEQYCLDGGATGTYNSKDRRDGSPTFGGYSDKIVCREEFVLKVPDALPMAEAAPLLCAGITTYSPLRTWKVGPGSKVAVAGLGGLGHMGVKLAAAMGAEVTVLSRSESKREDAERLGAHAFLNTSDRAAMKARSGYFDMVLNTIPVRHDITPYLHLLRVDGVQVLVGVIEMLPEMHSGILLGRKVLTGSGIGGLAQTQEMLDFCAEHGIVPEIEIIPMQEVNRAYDRMEASDVKYRFVIDMESLKEDQEIWSG</sequence>
<feature type="domain" description="Enoyl reductase (ER)" evidence="6">
    <location>
        <begin position="21"/>
        <end position="348"/>
    </location>
</feature>
<dbReference type="InterPro" id="IPR013149">
    <property type="entry name" value="ADH-like_C"/>
</dbReference>
<dbReference type="EC" id="1.1.-.-" evidence="7"/>
<dbReference type="Gene3D" id="3.90.180.10">
    <property type="entry name" value="Medium-chain alcohol dehydrogenases, catalytic domain"/>
    <property type="match status" value="1"/>
</dbReference>
<dbReference type="InterPro" id="IPR047109">
    <property type="entry name" value="CAD-like"/>
</dbReference>
<reference evidence="7 8" key="1">
    <citation type="submission" date="2024-01" db="EMBL/GenBank/DDBJ databases">
        <title>The genome sequence of Erythrobacteraceae sp. strain 1XM1-14.</title>
        <authorList>
            <person name="Liu Y."/>
        </authorList>
    </citation>
    <scope>NUCLEOTIDE SEQUENCE [LARGE SCALE GENOMIC DNA]</scope>
    <source>
        <strain evidence="7 8">1XM1-14</strain>
    </source>
</reference>
<dbReference type="Pfam" id="PF00107">
    <property type="entry name" value="ADH_zinc_N"/>
    <property type="match status" value="1"/>
</dbReference>
<organism evidence="7 8">
    <name type="scientific">Altererythrobacter litoralis</name>
    <dbReference type="NCBI Taxonomy" id="3113904"/>
    <lineage>
        <taxon>Bacteria</taxon>
        <taxon>Pseudomonadati</taxon>
        <taxon>Pseudomonadota</taxon>
        <taxon>Alphaproteobacteria</taxon>
        <taxon>Sphingomonadales</taxon>
        <taxon>Erythrobacteraceae</taxon>
        <taxon>Altererythrobacter</taxon>
    </lineage>
</organism>
<dbReference type="InterPro" id="IPR011032">
    <property type="entry name" value="GroES-like_sf"/>
</dbReference>
<evidence type="ECO:0000256" key="3">
    <source>
        <dbReference type="ARBA" id="ARBA00022833"/>
    </source>
</evidence>
<name>A0ABU7GGS0_9SPHN</name>
<dbReference type="SUPFAM" id="SSF50129">
    <property type="entry name" value="GroES-like"/>
    <property type="match status" value="1"/>
</dbReference>
<dbReference type="RefSeq" id="WP_354145200.1">
    <property type="nucleotide sequence ID" value="NZ_JAZDQV010000010.1"/>
</dbReference>
<dbReference type="SUPFAM" id="SSF51735">
    <property type="entry name" value="NAD(P)-binding Rossmann-fold domains"/>
    <property type="match status" value="1"/>
</dbReference>
<dbReference type="InterPro" id="IPR020843">
    <property type="entry name" value="ER"/>
</dbReference>
<dbReference type="Gene3D" id="3.40.50.720">
    <property type="entry name" value="NAD(P)-binding Rossmann-like Domain"/>
    <property type="match status" value="1"/>
</dbReference>
<evidence type="ECO:0000256" key="5">
    <source>
        <dbReference type="RuleBase" id="RU361277"/>
    </source>
</evidence>
<dbReference type="Pfam" id="PF08240">
    <property type="entry name" value="ADH_N"/>
    <property type="match status" value="1"/>
</dbReference>
<evidence type="ECO:0000256" key="1">
    <source>
        <dbReference type="ARBA" id="ARBA00001947"/>
    </source>
</evidence>
<evidence type="ECO:0000256" key="2">
    <source>
        <dbReference type="ARBA" id="ARBA00022723"/>
    </source>
</evidence>
<proteinExistence type="inferred from homology"/>
<accession>A0ABU7GGS0</accession>
<keyword evidence="8" id="KW-1185">Reference proteome</keyword>
<evidence type="ECO:0000256" key="4">
    <source>
        <dbReference type="ARBA" id="ARBA00023002"/>
    </source>
</evidence>
<gene>
    <name evidence="7" type="ORF">VRS74_10420</name>
</gene>
<dbReference type="CDD" id="cd05283">
    <property type="entry name" value="CAD1"/>
    <property type="match status" value="1"/>
</dbReference>
<dbReference type="PROSITE" id="PS00059">
    <property type="entry name" value="ADH_ZINC"/>
    <property type="match status" value="1"/>
</dbReference>
<evidence type="ECO:0000259" key="6">
    <source>
        <dbReference type="SMART" id="SM00829"/>
    </source>
</evidence>
<comment type="caution">
    <text evidence="7">The sequence shown here is derived from an EMBL/GenBank/DDBJ whole genome shotgun (WGS) entry which is preliminary data.</text>
</comment>
<keyword evidence="4 7" id="KW-0560">Oxidoreductase</keyword>
<dbReference type="InterPro" id="IPR013154">
    <property type="entry name" value="ADH-like_N"/>
</dbReference>
<evidence type="ECO:0000313" key="8">
    <source>
        <dbReference type="Proteomes" id="UP001343492"/>
    </source>
</evidence>
<dbReference type="EMBL" id="JAZDQV010000010">
    <property type="protein sequence ID" value="MEE1878096.1"/>
    <property type="molecule type" value="Genomic_DNA"/>
</dbReference>
<dbReference type="InterPro" id="IPR002328">
    <property type="entry name" value="ADH_Zn_CS"/>
</dbReference>
<evidence type="ECO:0000313" key="7">
    <source>
        <dbReference type="EMBL" id="MEE1878096.1"/>
    </source>
</evidence>